<dbReference type="InParanoid" id="Q6BTF6"/>
<dbReference type="InterPro" id="IPR036291">
    <property type="entry name" value="NAD(P)-bd_dom_sf"/>
</dbReference>
<dbReference type="InterPro" id="IPR008030">
    <property type="entry name" value="NmrA-like"/>
</dbReference>
<keyword evidence="1" id="KW-0521">NADP</keyword>
<evidence type="ECO:0000256" key="2">
    <source>
        <dbReference type="ARBA" id="ARBA00023002"/>
    </source>
</evidence>
<evidence type="ECO:0000313" key="5">
    <source>
        <dbReference type="Proteomes" id="UP000000599"/>
    </source>
</evidence>
<protein>
    <submittedName>
        <fullName evidence="4">DEHA2D01012p</fullName>
    </submittedName>
</protein>
<proteinExistence type="predicted"/>
<name>Q6BTF6_DEBHA</name>
<gene>
    <name evidence="4" type="ordered locus">DEHA2D01012g</name>
</gene>
<dbReference type="Gene3D" id="3.90.25.10">
    <property type="entry name" value="UDP-galactose 4-epimerase, domain 1"/>
    <property type="match status" value="1"/>
</dbReference>
<dbReference type="GeneID" id="2900896"/>
<evidence type="ECO:0000259" key="3">
    <source>
        <dbReference type="Pfam" id="PF05368"/>
    </source>
</evidence>
<dbReference type="RefSeq" id="XP_458513.1">
    <property type="nucleotide sequence ID" value="XM_458513.1"/>
</dbReference>
<evidence type="ECO:0000313" key="4">
    <source>
        <dbReference type="EMBL" id="CAG86638.1"/>
    </source>
</evidence>
<dbReference type="SUPFAM" id="SSF51735">
    <property type="entry name" value="NAD(P)-binding Rossmann-fold domains"/>
    <property type="match status" value="1"/>
</dbReference>
<dbReference type="GO" id="GO:0016491">
    <property type="term" value="F:oxidoreductase activity"/>
    <property type="evidence" value="ECO:0007669"/>
    <property type="project" value="UniProtKB-KW"/>
</dbReference>
<dbReference type="VEuPathDB" id="FungiDB:DEHA2D01012g"/>
<sequence>MTKPTVAIIGTSGALGKPTLDAFESSIFADKFQFPIKTLSRSSKPSTDKIEYIQGSLDDEGTDKVVEAFKGVDVIIELSGPQVYGPVETLVKQVKPKLFIPSQFGTEIDKSDKVFPGFLDIKTKHSKAVRDVGIKTVDVITSLFASPGAFLYEIVGQVGIDPESKTVTYRGEPDLKFSFTHVNDIGRSVAAIAAIDPSKLPDKVRIQSGLITPSQVVERYEKDHNVKLTVKNESAEEALKAGQAKYAQGFNPADFLFYLNVLLSQGVDNGLRFSQNENELVNPGNNSWTWDQY</sequence>
<dbReference type="KEGG" id="dha:DEHA2D01012g"/>
<dbReference type="PANTHER" id="PTHR47706:SF9">
    <property type="entry name" value="NMRA-LIKE DOMAIN-CONTAINING PROTEIN-RELATED"/>
    <property type="match status" value="1"/>
</dbReference>
<dbReference type="AlphaFoldDB" id="Q6BTF6"/>
<keyword evidence="2" id="KW-0560">Oxidoreductase</keyword>
<reference evidence="4 5" key="1">
    <citation type="journal article" date="2004" name="Nature">
        <title>Genome evolution in yeasts.</title>
        <authorList>
            <consortium name="Genolevures"/>
            <person name="Dujon B."/>
            <person name="Sherman D."/>
            <person name="Fischer G."/>
            <person name="Durrens P."/>
            <person name="Casaregola S."/>
            <person name="Lafontaine I."/>
            <person name="de Montigny J."/>
            <person name="Marck C."/>
            <person name="Neuveglise C."/>
            <person name="Talla E."/>
            <person name="Goffard N."/>
            <person name="Frangeul L."/>
            <person name="Aigle M."/>
            <person name="Anthouard V."/>
            <person name="Babour A."/>
            <person name="Barbe V."/>
            <person name="Barnay S."/>
            <person name="Blanchin S."/>
            <person name="Beckerich J.M."/>
            <person name="Beyne E."/>
            <person name="Bleykasten C."/>
            <person name="Boisrame A."/>
            <person name="Boyer J."/>
            <person name="Cattolico L."/>
            <person name="Confanioleri F."/>
            <person name="de Daruvar A."/>
            <person name="Despons L."/>
            <person name="Fabre E."/>
            <person name="Fairhead C."/>
            <person name="Ferry-Dumazet H."/>
            <person name="Groppi A."/>
            <person name="Hantraye F."/>
            <person name="Hennequin C."/>
            <person name="Jauniaux N."/>
            <person name="Joyet P."/>
            <person name="Kachouri R."/>
            <person name="Kerrest A."/>
            <person name="Koszul R."/>
            <person name="Lemaire M."/>
            <person name="Lesur I."/>
            <person name="Ma L."/>
            <person name="Muller H."/>
            <person name="Nicaud J.M."/>
            <person name="Nikolski M."/>
            <person name="Oztas S."/>
            <person name="Ozier-Kalogeropoulos O."/>
            <person name="Pellenz S."/>
            <person name="Potier S."/>
            <person name="Richard G.F."/>
            <person name="Straub M.L."/>
            <person name="Suleau A."/>
            <person name="Swennene D."/>
            <person name="Tekaia F."/>
            <person name="Wesolowski-Louvel M."/>
            <person name="Westhof E."/>
            <person name="Wirth B."/>
            <person name="Zeniou-Meyer M."/>
            <person name="Zivanovic I."/>
            <person name="Bolotin-Fukuhara M."/>
            <person name="Thierry A."/>
            <person name="Bouchier C."/>
            <person name="Caudron B."/>
            <person name="Scarpelli C."/>
            <person name="Gaillardin C."/>
            <person name="Weissenbach J."/>
            <person name="Wincker P."/>
            <person name="Souciet J.L."/>
        </authorList>
    </citation>
    <scope>NUCLEOTIDE SEQUENCE [LARGE SCALE GENOMIC DNA]</scope>
    <source>
        <strain evidence="5">ATCC 36239 / CBS 767 / BCRC 21394 / JCM 1990 / NBRC 0083 / IGC 2968</strain>
    </source>
</reference>
<dbReference type="OMA" id="QPEWEGK"/>
<dbReference type="Pfam" id="PF05368">
    <property type="entry name" value="NmrA"/>
    <property type="match status" value="1"/>
</dbReference>
<dbReference type="HOGENOM" id="CLU_058266_0_0_1"/>
<dbReference type="Proteomes" id="UP000000599">
    <property type="component" value="Chromosome D"/>
</dbReference>
<dbReference type="EMBL" id="CR382136">
    <property type="protein sequence ID" value="CAG86638.1"/>
    <property type="molecule type" value="Genomic_DNA"/>
</dbReference>
<dbReference type="PANTHER" id="PTHR47706">
    <property type="entry name" value="NMRA-LIKE FAMILY PROTEIN"/>
    <property type="match status" value="1"/>
</dbReference>
<feature type="domain" description="NmrA-like" evidence="3">
    <location>
        <begin position="3"/>
        <end position="241"/>
    </location>
</feature>
<keyword evidence="5" id="KW-1185">Reference proteome</keyword>
<dbReference type="InterPro" id="IPR051609">
    <property type="entry name" value="NmrA/Isoflavone_reductase-like"/>
</dbReference>
<dbReference type="eggNOG" id="ENOG502S12R">
    <property type="taxonomic scope" value="Eukaryota"/>
</dbReference>
<accession>Q6BTF6</accession>
<evidence type="ECO:0000256" key="1">
    <source>
        <dbReference type="ARBA" id="ARBA00022857"/>
    </source>
</evidence>
<dbReference type="Gene3D" id="3.40.50.720">
    <property type="entry name" value="NAD(P)-binding Rossmann-like Domain"/>
    <property type="match status" value="1"/>
</dbReference>
<dbReference type="OrthoDB" id="9974981at2759"/>
<organism evidence="4 5">
    <name type="scientific">Debaryomyces hansenii (strain ATCC 36239 / CBS 767 / BCRC 21394 / JCM 1990 / NBRC 0083 / IGC 2968)</name>
    <name type="common">Yeast</name>
    <name type="synonym">Torulaspora hansenii</name>
    <dbReference type="NCBI Taxonomy" id="284592"/>
    <lineage>
        <taxon>Eukaryota</taxon>
        <taxon>Fungi</taxon>
        <taxon>Dikarya</taxon>
        <taxon>Ascomycota</taxon>
        <taxon>Saccharomycotina</taxon>
        <taxon>Pichiomycetes</taxon>
        <taxon>Debaryomycetaceae</taxon>
        <taxon>Debaryomyces</taxon>
    </lineage>
</organism>